<reference evidence="5" key="1">
    <citation type="submission" date="2019-11" db="EMBL/GenBank/DDBJ databases">
        <title>Isolation and characterization of a novel species in the genus Sulfuriferula.</title>
        <authorList>
            <person name="Mochizuki J."/>
            <person name="Kojima H."/>
            <person name="Fukui M."/>
        </authorList>
    </citation>
    <scope>NUCLEOTIDE SEQUENCE [LARGE SCALE GENOMIC DNA]</scope>
    <source>
        <strain evidence="5">SGTM</strain>
    </source>
</reference>
<evidence type="ECO:0000259" key="3">
    <source>
        <dbReference type="PROSITE" id="PS51740"/>
    </source>
</evidence>
<protein>
    <recommendedName>
        <fullName evidence="3">SpoVT-AbrB domain-containing protein</fullName>
    </recommendedName>
</protein>
<gene>
    <name evidence="4" type="ORF">SFSGTM_06730</name>
</gene>
<sequence>MSYFQKLLWLLLGFNVNKYILNVYLFVGWLMIYARVFQSGNSQAVRLPKEFRFDTDRVEIFRRGDEVVLRHRRGDAQVIFDALTSLPADFMAQGRDDDQPQERPAF</sequence>
<comment type="similarity">
    <text evidence="1">Belongs to the VapB family.</text>
</comment>
<evidence type="ECO:0000256" key="1">
    <source>
        <dbReference type="ARBA" id="ARBA00007924"/>
    </source>
</evidence>
<dbReference type="AlphaFoldDB" id="A0A809REB9"/>
<dbReference type="SMART" id="SM00966">
    <property type="entry name" value="SpoVT_AbrB"/>
    <property type="match status" value="1"/>
</dbReference>
<dbReference type="PROSITE" id="PS51740">
    <property type="entry name" value="SPOVT_ABRB"/>
    <property type="match status" value="1"/>
</dbReference>
<evidence type="ECO:0000313" key="4">
    <source>
        <dbReference type="EMBL" id="BBO99964.1"/>
    </source>
</evidence>
<dbReference type="Proteomes" id="UP000463939">
    <property type="component" value="Chromosome"/>
</dbReference>
<dbReference type="Pfam" id="PF04014">
    <property type="entry name" value="MazE_antitoxin"/>
    <property type="match status" value="1"/>
</dbReference>
<evidence type="ECO:0000256" key="2">
    <source>
        <dbReference type="PROSITE-ProRule" id="PRU01076"/>
    </source>
</evidence>
<dbReference type="RefSeq" id="WP_198420612.1">
    <property type="nucleotide sequence ID" value="NZ_AP021881.1"/>
</dbReference>
<dbReference type="InterPro" id="IPR007159">
    <property type="entry name" value="SpoVT-AbrB_dom"/>
</dbReference>
<dbReference type="InterPro" id="IPR037914">
    <property type="entry name" value="SpoVT-AbrB_sf"/>
</dbReference>
<organism evidence="4 5">
    <name type="scientific">Sulfuriferula nivalis</name>
    <dbReference type="NCBI Taxonomy" id="2675298"/>
    <lineage>
        <taxon>Bacteria</taxon>
        <taxon>Pseudomonadati</taxon>
        <taxon>Pseudomonadota</taxon>
        <taxon>Betaproteobacteria</taxon>
        <taxon>Nitrosomonadales</taxon>
        <taxon>Sulfuricellaceae</taxon>
        <taxon>Sulfuriferula</taxon>
    </lineage>
</organism>
<dbReference type="KEGG" id="sniv:SFSGTM_06730"/>
<dbReference type="EMBL" id="AP021881">
    <property type="protein sequence ID" value="BBO99964.1"/>
    <property type="molecule type" value="Genomic_DNA"/>
</dbReference>
<keyword evidence="2" id="KW-0238">DNA-binding</keyword>
<keyword evidence="5" id="KW-1185">Reference proteome</keyword>
<proteinExistence type="inferred from homology"/>
<dbReference type="InterPro" id="IPR051734">
    <property type="entry name" value="VapB_TA_antitoxins"/>
</dbReference>
<dbReference type="SUPFAM" id="SSF89447">
    <property type="entry name" value="AbrB/MazE/MraZ-like"/>
    <property type="match status" value="1"/>
</dbReference>
<dbReference type="InterPro" id="IPR047976">
    <property type="entry name" value="Anti_VapB2-like"/>
</dbReference>
<dbReference type="PANTHER" id="PTHR37550">
    <property type="entry name" value="ANTITOXIN VAPB1"/>
    <property type="match status" value="1"/>
</dbReference>
<dbReference type="Gene3D" id="2.10.260.10">
    <property type="match status" value="1"/>
</dbReference>
<feature type="domain" description="SpoVT-AbrB" evidence="3">
    <location>
        <begin position="34"/>
        <end position="74"/>
    </location>
</feature>
<dbReference type="PANTHER" id="PTHR37550:SF3">
    <property type="entry name" value="ANTITOXIN VAPB1"/>
    <property type="match status" value="1"/>
</dbReference>
<evidence type="ECO:0000313" key="5">
    <source>
        <dbReference type="Proteomes" id="UP000463939"/>
    </source>
</evidence>
<accession>A0A809REB9</accession>
<name>A0A809REB9_9PROT</name>
<dbReference type="NCBIfam" id="NF040493">
    <property type="entry name" value="TA_anti_VapB"/>
    <property type="match status" value="1"/>
</dbReference>
<dbReference type="GO" id="GO:0003677">
    <property type="term" value="F:DNA binding"/>
    <property type="evidence" value="ECO:0007669"/>
    <property type="project" value="UniProtKB-UniRule"/>
</dbReference>